<gene>
    <name evidence="2" type="ORF">KFS80_02160</name>
</gene>
<dbReference type="Proteomes" id="UP000676035">
    <property type="component" value="Unassembled WGS sequence"/>
</dbReference>
<dbReference type="Pfam" id="PF14280">
    <property type="entry name" value="DUF4365"/>
    <property type="match status" value="1"/>
</dbReference>
<feature type="domain" description="DUF4365" evidence="1">
    <location>
        <begin position="10"/>
        <end position="157"/>
    </location>
</feature>
<proteinExistence type="predicted"/>
<dbReference type="EMBL" id="JAGYHF010000001">
    <property type="protein sequence ID" value="MBS4077086.1"/>
    <property type="molecule type" value="Genomic_DNA"/>
</dbReference>
<dbReference type="RefSeq" id="WP_212543843.1">
    <property type="nucleotide sequence ID" value="NZ_JAGYHF010000001.1"/>
</dbReference>
<accession>A0ABS5MTH7</accession>
<organism evidence="2 3">
    <name type="scientific">Pseudomonas rustica</name>
    <dbReference type="NCBI Taxonomy" id="2827099"/>
    <lineage>
        <taxon>Bacteria</taxon>
        <taxon>Pseudomonadati</taxon>
        <taxon>Pseudomonadota</taxon>
        <taxon>Gammaproteobacteria</taxon>
        <taxon>Pseudomonadales</taxon>
        <taxon>Pseudomonadaceae</taxon>
        <taxon>Pseudomonas</taxon>
    </lineage>
</organism>
<comment type="caution">
    <text evidence="2">The sequence shown here is derived from an EMBL/GenBank/DDBJ whole genome shotgun (WGS) entry which is preliminary data.</text>
</comment>
<keyword evidence="3" id="KW-1185">Reference proteome</keyword>
<evidence type="ECO:0000313" key="2">
    <source>
        <dbReference type="EMBL" id="MBS4077086.1"/>
    </source>
</evidence>
<protein>
    <submittedName>
        <fullName evidence="2">DUF4365 domain-containing protein</fullName>
    </submittedName>
</protein>
<reference evidence="2 3" key="1">
    <citation type="submission" date="2021-04" db="EMBL/GenBank/DDBJ databases">
        <title>Pseudomonas rustica sp. nov. isolated from raw milk.</title>
        <authorList>
            <person name="Fiedler G."/>
            <person name="Gieschler S."/>
            <person name="Kabisch J."/>
            <person name="Grimmler C."/>
            <person name="Brinks E."/>
            <person name="Wagner N."/>
            <person name="Hetzer B."/>
            <person name="Franz C.M.A.P."/>
            <person name="Boehnlein C."/>
        </authorList>
    </citation>
    <scope>NUCLEOTIDE SEQUENCE [LARGE SCALE GENOMIC DNA]</scope>
    <source>
        <strain evidence="2 3">MBT-4</strain>
    </source>
</reference>
<evidence type="ECO:0000313" key="3">
    <source>
        <dbReference type="Proteomes" id="UP000676035"/>
    </source>
</evidence>
<sequence>MDENQKKALFSVAYVKALAAQVGFTTSIPDVDHDSVDIILKARGFQSKIRNPQLEVQLKCTADAGKDEKFLKFQLSLKNYNDLRGDNLLCPRYVFVLVVPEACNDWVAHDVDHAKIKHFCYWMSLSELPEVGNSTSVTISIPKIQILTAESMRSLMSSAGSGGVC</sequence>
<name>A0ABS5MTH7_9PSED</name>
<evidence type="ECO:0000259" key="1">
    <source>
        <dbReference type="Pfam" id="PF14280"/>
    </source>
</evidence>
<dbReference type="InterPro" id="IPR025375">
    <property type="entry name" value="DUF4365"/>
</dbReference>